<evidence type="ECO:0000256" key="5">
    <source>
        <dbReference type="ARBA" id="ARBA00022519"/>
    </source>
</evidence>
<dbReference type="EMBL" id="JBFNQD010000003">
    <property type="protein sequence ID" value="MEW9306093.1"/>
    <property type="molecule type" value="Genomic_DNA"/>
</dbReference>
<feature type="transmembrane region" description="Helical" evidence="11">
    <location>
        <begin position="90"/>
        <end position="111"/>
    </location>
</feature>
<keyword evidence="6 11" id="KW-0812">Transmembrane</keyword>
<feature type="transmembrane region" description="Helical" evidence="11">
    <location>
        <begin position="165"/>
        <end position="190"/>
    </location>
</feature>
<evidence type="ECO:0000256" key="3">
    <source>
        <dbReference type="ARBA" id="ARBA00022448"/>
    </source>
</evidence>
<feature type="transmembrane region" description="Helical" evidence="11">
    <location>
        <begin position="52"/>
        <end position="83"/>
    </location>
</feature>
<comment type="caution">
    <text evidence="12">The sequence shown here is derived from an EMBL/GenBank/DDBJ whole genome shotgun (WGS) entry which is preliminary data.</text>
</comment>
<keyword evidence="4" id="KW-1003">Cell membrane</keyword>
<evidence type="ECO:0000256" key="6">
    <source>
        <dbReference type="ARBA" id="ARBA00022692"/>
    </source>
</evidence>
<evidence type="ECO:0000313" key="13">
    <source>
        <dbReference type="Proteomes" id="UP001555786"/>
    </source>
</evidence>
<sequence length="322" mass="33672">MNWRSLLLRHEAILALLLVVVLVFLAQSSDRFLTVDNLLNQARLMTEIGLIALAMTFVIVTGGIDLSVGSIVGVVAIVLGVLWQNLGLPLPVAIVLALALGTLCGVVNGLIITRFKVPPLIATLATLALYRGLAEGISQARSVRGYPDWFLVLGQGQVLDVPVQVWLLVLAAIVAACVLGLTVFGRATYAIGSNEIAARFSGIAVDRTKILIYGASGLCASLAGVIFVSRVTTTRSDMGSGWELDAITAVVLGGTSIFGGRGTVIGTVLGLALMQALKNGLLLQGYKGDSTIILIGTALILTVLLSNLVPLLSRIAGRKRPA</sequence>
<organism evidence="12 13">
    <name type="scientific">Labrys neptuniae</name>
    <dbReference type="NCBI Taxonomy" id="376174"/>
    <lineage>
        <taxon>Bacteria</taxon>
        <taxon>Pseudomonadati</taxon>
        <taxon>Pseudomonadota</taxon>
        <taxon>Alphaproteobacteria</taxon>
        <taxon>Hyphomicrobiales</taxon>
        <taxon>Xanthobacteraceae</taxon>
        <taxon>Labrys</taxon>
    </lineage>
</organism>
<evidence type="ECO:0000256" key="11">
    <source>
        <dbReference type="SAM" id="Phobius"/>
    </source>
</evidence>
<evidence type="ECO:0000313" key="12">
    <source>
        <dbReference type="EMBL" id="MEW9306093.1"/>
    </source>
</evidence>
<evidence type="ECO:0000256" key="4">
    <source>
        <dbReference type="ARBA" id="ARBA00022475"/>
    </source>
</evidence>
<keyword evidence="8 11" id="KW-0472">Membrane</keyword>
<keyword evidence="13" id="KW-1185">Reference proteome</keyword>
<name>A0ABV3PKB7_9HYPH</name>
<comment type="subunit">
    <text evidence="2">The complex is composed of two ATP-binding proteins (LsrA), two transmembrane proteins (LsrC and LsrD) and a solute-binding protein (LsrB).</text>
</comment>
<evidence type="ECO:0000256" key="10">
    <source>
        <dbReference type="ARBA" id="ARBA00039381"/>
    </source>
</evidence>
<evidence type="ECO:0000256" key="8">
    <source>
        <dbReference type="ARBA" id="ARBA00023136"/>
    </source>
</evidence>
<evidence type="ECO:0000256" key="9">
    <source>
        <dbReference type="ARBA" id="ARBA00025439"/>
    </source>
</evidence>
<protein>
    <recommendedName>
        <fullName evidence="10">Autoinducer 2 import system permease protein LsrD</fullName>
    </recommendedName>
</protein>
<feature type="transmembrane region" description="Helical" evidence="11">
    <location>
        <begin position="292"/>
        <end position="312"/>
    </location>
</feature>
<dbReference type="InterPro" id="IPR001851">
    <property type="entry name" value="ABC_transp_permease"/>
</dbReference>
<evidence type="ECO:0000256" key="1">
    <source>
        <dbReference type="ARBA" id="ARBA00004651"/>
    </source>
</evidence>
<evidence type="ECO:0000256" key="7">
    <source>
        <dbReference type="ARBA" id="ARBA00022989"/>
    </source>
</evidence>
<evidence type="ECO:0000256" key="2">
    <source>
        <dbReference type="ARBA" id="ARBA00011262"/>
    </source>
</evidence>
<dbReference type="CDD" id="cd06579">
    <property type="entry name" value="TM_PBP1_transp_AraH_like"/>
    <property type="match status" value="1"/>
</dbReference>
<feature type="transmembrane region" description="Helical" evidence="11">
    <location>
        <begin position="249"/>
        <end position="272"/>
    </location>
</feature>
<dbReference type="RefSeq" id="WP_367623954.1">
    <property type="nucleotide sequence ID" value="NZ_JBFNQD010000003.1"/>
</dbReference>
<keyword evidence="7 11" id="KW-1133">Transmembrane helix</keyword>
<dbReference type="Pfam" id="PF02653">
    <property type="entry name" value="BPD_transp_2"/>
    <property type="match status" value="1"/>
</dbReference>
<keyword evidence="5" id="KW-0997">Cell inner membrane</keyword>
<feature type="transmembrane region" description="Helical" evidence="11">
    <location>
        <begin position="210"/>
        <end position="228"/>
    </location>
</feature>
<proteinExistence type="predicted"/>
<reference evidence="12 13" key="1">
    <citation type="submission" date="2024-07" db="EMBL/GenBank/DDBJ databases">
        <title>Description of Labrys sedimenti sp. nov., isolated from a diclofenac-degrading enrichment culture.</title>
        <authorList>
            <person name="Tancsics A."/>
            <person name="Csepanyi A."/>
        </authorList>
    </citation>
    <scope>NUCLEOTIDE SEQUENCE [LARGE SCALE GENOMIC DNA]</scope>
    <source>
        <strain evidence="12 13">LMG 23578</strain>
    </source>
</reference>
<dbReference type="PANTHER" id="PTHR32196:SF71">
    <property type="entry name" value="AUTOINDUCER 2 IMPORT SYSTEM PERMEASE PROTEIN LSRD"/>
    <property type="match status" value="1"/>
</dbReference>
<gene>
    <name evidence="12" type="ORF">ABXS05_11130</name>
</gene>
<keyword evidence="3" id="KW-0813">Transport</keyword>
<dbReference type="Proteomes" id="UP001555786">
    <property type="component" value="Unassembled WGS sequence"/>
</dbReference>
<comment type="subcellular location">
    <subcellularLocation>
        <location evidence="1">Cell membrane</location>
        <topology evidence="1">Multi-pass membrane protein</topology>
    </subcellularLocation>
</comment>
<dbReference type="PANTHER" id="PTHR32196">
    <property type="entry name" value="ABC TRANSPORTER PERMEASE PROTEIN YPHD-RELATED-RELATED"/>
    <property type="match status" value="1"/>
</dbReference>
<accession>A0ABV3PKB7</accession>
<comment type="function">
    <text evidence="9">Part of the ABC transporter complex LsrABCD involved in autoinducer 2 (AI-2) import. Probably responsible for the translocation of the substrate across the membrane.</text>
</comment>